<dbReference type="Proteomes" id="UP001198374">
    <property type="component" value="Unassembled WGS sequence"/>
</dbReference>
<evidence type="ECO:0000256" key="3">
    <source>
        <dbReference type="ARBA" id="ARBA00023163"/>
    </source>
</evidence>
<reference evidence="6" key="1">
    <citation type="submission" date="2023-07" db="EMBL/GenBank/DDBJ databases">
        <title>FDA dAtabase for Regulatory Grade micrObial Sequences (FDA-ARGOS): Supporting development and validation of Infectious Disease Dx tests.</title>
        <authorList>
            <person name="Sproer C."/>
            <person name="Gronow S."/>
            <person name="Severitt S."/>
            <person name="Schroder I."/>
            <person name="Tallon L."/>
            <person name="Sadzewicz L."/>
            <person name="Zhao X."/>
            <person name="Boylan J."/>
            <person name="Ott S."/>
            <person name="Bowen H."/>
            <person name="Vavikolanu K."/>
            <person name="Hazen T."/>
            <person name="Aluvathingal J."/>
            <person name="Nadendla S."/>
            <person name="Lowell S."/>
            <person name="Myers T."/>
            <person name="Yan Y."/>
        </authorList>
    </citation>
    <scope>NUCLEOTIDE SEQUENCE [LARGE SCALE GENOMIC DNA]</scope>
    <source>
        <strain evidence="6">FDAARGOS_1538</strain>
    </source>
</reference>
<dbReference type="InterPro" id="IPR001034">
    <property type="entry name" value="DeoR_HTH"/>
</dbReference>
<dbReference type="PROSITE" id="PS51000">
    <property type="entry name" value="HTH_DEOR_2"/>
    <property type="match status" value="1"/>
</dbReference>
<dbReference type="PANTHER" id="PTHR30363:SF44">
    <property type="entry name" value="AGA OPERON TRANSCRIPTIONAL REPRESSOR-RELATED"/>
    <property type="match status" value="1"/>
</dbReference>
<dbReference type="SUPFAM" id="SSF46785">
    <property type="entry name" value="Winged helix' DNA-binding domain"/>
    <property type="match status" value="1"/>
</dbReference>
<proteinExistence type="predicted"/>
<dbReference type="InterPro" id="IPR036388">
    <property type="entry name" value="WH-like_DNA-bd_sf"/>
</dbReference>
<dbReference type="PRINTS" id="PR00037">
    <property type="entry name" value="HTHLACR"/>
</dbReference>
<dbReference type="PANTHER" id="PTHR30363">
    <property type="entry name" value="HTH-TYPE TRANSCRIPTIONAL REGULATOR SRLR-RELATED"/>
    <property type="match status" value="1"/>
</dbReference>
<dbReference type="SUPFAM" id="SSF100950">
    <property type="entry name" value="NagB/RpiA/CoA transferase-like"/>
    <property type="match status" value="1"/>
</dbReference>
<feature type="domain" description="HTH deoR-type" evidence="4">
    <location>
        <begin position="8"/>
        <end position="63"/>
    </location>
</feature>
<dbReference type="Pfam" id="PF08220">
    <property type="entry name" value="HTH_DeoR"/>
    <property type="match status" value="1"/>
</dbReference>
<dbReference type="InterPro" id="IPR018356">
    <property type="entry name" value="Tscrpt_reg_HTH_DeoR_CS"/>
</dbReference>
<gene>
    <name evidence="5" type="ORF">LDJ82_07830</name>
</gene>
<evidence type="ECO:0000256" key="2">
    <source>
        <dbReference type="ARBA" id="ARBA00023125"/>
    </source>
</evidence>
<dbReference type="SMART" id="SM00420">
    <property type="entry name" value="HTH_DEOR"/>
    <property type="match status" value="1"/>
</dbReference>
<accession>A0ABS7YYS1</accession>
<organism evidence="5 6">
    <name type="scientific">Anaerococcus degeneri</name>
    <dbReference type="NCBI Taxonomy" id="361500"/>
    <lineage>
        <taxon>Bacteria</taxon>
        <taxon>Bacillati</taxon>
        <taxon>Bacillota</taxon>
        <taxon>Tissierellia</taxon>
        <taxon>Tissierellales</taxon>
        <taxon>Peptoniphilaceae</taxon>
        <taxon>Anaerococcus</taxon>
    </lineage>
</organism>
<dbReference type="InterPro" id="IPR037171">
    <property type="entry name" value="NagB/RpiA_transferase-like"/>
</dbReference>
<evidence type="ECO:0000256" key="1">
    <source>
        <dbReference type="ARBA" id="ARBA00023015"/>
    </source>
</evidence>
<dbReference type="Pfam" id="PF00455">
    <property type="entry name" value="DeoRC"/>
    <property type="match status" value="1"/>
</dbReference>
<dbReference type="SMART" id="SM01134">
    <property type="entry name" value="DeoRC"/>
    <property type="match status" value="1"/>
</dbReference>
<keyword evidence="1" id="KW-0805">Transcription regulation</keyword>
<dbReference type="InterPro" id="IPR036390">
    <property type="entry name" value="WH_DNA-bd_sf"/>
</dbReference>
<keyword evidence="3" id="KW-0804">Transcription</keyword>
<dbReference type="InterPro" id="IPR050313">
    <property type="entry name" value="Carb_Metab_HTH_regulators"/>
</dbReference>
<evidence type="ECO:0000259" key="4">
    <source>
        <dbReference type="PROSITE" id="PS51000"/>
    </source>
</evidence>
<comment type="caution">
    <text evidence="5">The sequence shown here is derived from an EMBL/GenBank/DDBJ whole genome shotgun (WGS) entry which is preliminary data.</text>
</comment>
<name>A0ABS7YYS1_9FIRM</name>
<sequence>MKIKKSIVDNRRESILKYIDDKQETSTQELVDIFNVSEITIRRDLSFLESIGKIVRFYGGAKINKNEDAKNFVLENKKDRIAQKCAEFIKEYDDIFINSSSTALLVLKYLKNKRINVITNNARALFLDIDPHVNVTLTGGKISYPKNALTGIFAINNLKILASDITIIGISGISKEGELTTSLMDEVEINQYMISESTSKNILVCDSSKFSKTANFRTGTLSNIDIVITDDDLDRDSIEMLEKNKVQLILV</sequence>
<evidence type="ECO:0000313" key="6">
    <source>
        <dbReference type="Proteomes" id="UP001198374"/>
    </source>
</evidence>
<evidence type="ECO:0000313" key="5">
    <source>
        <dbReference type="EMBL" id="MCA2096798.1"/>
    </source>
</evidence>
<keyword evidence="2 5" id="KW-0238">DNA-binding</keyword>
<dbReference type="Gene3D" id="3.40.50.1360">
    <property type="match status" value="1"/>
</dbReference>
<keyword evidence="6" id="KW-1185">Reference proteome</keyword>
<dbReference type="GO" id="GO:0003677">
    <property type="term" value="F:DNA binding"/>
    <property type="evidence" value="ECO:0007669"/>
    <property type="project" value="UniProtKB-KW"/>
</dbReference>
<dbReference type="RefSeq" id="WP_209770928.1">
    <property type="nucleotide sequence ID" value="NZ_JAGGLO010000001.1"/>
</dbReference>
<protein>
    <submittedName>
        <fullName evidence="5">DeoR/GlpR family DNA-binding transcription regulator</fullName>
    </submittedName>
</protein>
<dbReference type="PROSITE" id="PS00894">
    <property type="entry name" value="HTH_DEOR_1"/>
    <property type="match status" value="1"/>
</dbReference>
<dbReference type="InterPro" id="IPR014036">
    <property type="entry name" value="DeoR-like_C"/>
</dbReference>
<dbReference type="EMBL" id="JAIWIY010000001">
    <property type="protein sequence ID" value="MCA2096798.1"/>
    <property type="molecule type" value="Genomic_DNA"/>
</dbReference>
<dbReference type="Gene3D" id="1.10.10.10">
    <property type="entry name" value="Winged helix-like DNA-binding domain superfamily/Winged helix DNA-binding domain"/>
    <property type="match status" value="1"/>
</dbReference>